<dbReference type="PANTHER" id="PTHR30386:SF26">
    <property type="entry name" value="TRANSPORT PROTEIN COMB"/>
    <property type="match status" value="1"/>
</dbReference>
<evidence type="ECO:0000256" key="1">
    <source>
        <dbReference type="ARBA" id="ARBA00004167"/>
    </source>
</evidence>
<dbReference type="GO" id="GO:0016020">
    <property type="term" value="C:membrane"/>
    <property type="evidence" value="ECO:0007669"/>
    <property type="project" value="UniProtKB-SubCell"/>
</dbReference>
<comment type="subcellular location">
    <subcellularLocation>
        <location evidence="1">Membrane</location>
        <topology evidence="1">Single-pass membrane protein</topology>
    </subcellularLocation>
</comment>
<accession>A0AAE6JIW3</accession>
<reference evidence="8 9" key="1">
    <citation type="submission" date="2019-08" db="EMBL/GenBank/DDBJ databases">
        <title>Comparative genome analysis confer to the adaptation heavy metal polluted environment.</title>
        <authorList>
            <person name="Li Y."/>
        </authorList>
    </citation>
    <scope>NUCLEOTIDE SEQUENCE [LARGE SCALE GENOMIC DNA]</scope>
    <source>
        <strain evidence="8 9">P2</strain>
    </source>
</reference>
<evidence type="ECO:0000256" key="2">
    <source>
        <dbReference type="ARBA" id="ARBA00022692"/>
    </source>
</evidence>
<dbReference type="Pfam" id="PF26002">
    <property type="entry name" value="Beta-barrel_AprE"/>
    <property type="match status" value="1"/>
</dbReference>
<protein>
    <submittedName>
        <fullName evidence="8">HlyD family efflux transporter periplasmic adaptor subunit</fullName>
    </submittedName>
</protein>
<name>A0AAE6JIW3_9SPHI</name>
<feature type="domain" description="AprE-like beta-barrel" evidence="7">
    <location>
        <begin position="332"/>
        <end position="412"/>
    </location>
</feature>
<dbReference type="Proteomes" id="UP000250557">
    <property type="component" value="Chromosome"/>
</dbReference>
<proteinExistence type="predicted"/>
<keyword evidence="5" id="KW-0175">Coiled coil</keyword>
<sequence length="432" mass="49178">MPLLNKLKSEEVRHSDDMQDIITAVPPWLLRWGITVFFGVLVLALCLSVFIRYPDVVKAQLKITTPDKPKQLVAKISGKLVSILVVNNQIVHDRQPLAFIESTADHRAVLTLLSKLREVQRQLNNESTINAGLFTLNNSGELGELQSAYQTFAQSFITYNTAVNDGFLIRKRAYLEKDIESLREQTNQLKAQRELQERDFNLAQEEYDMHKKLAQEKVETISELRQAESKYLSRKSPMLQTDGSLITANTNMLSKQKEIMELDNQIQDEKSKFGQALNSLLSQSEDWASRYIISASQGGRVTFAGFLQRNQVIISGQDVFYINAGNENFFGDMNIPQDNLGKVKEGQRVLVKLKGYPFEEYGMMQGRISYISDVPYKDSVFISKVQFFSKMSDMKKKVHLKEGMLANAEIITEDATIMERLLRNISKAVNSK</sequence>
<dbReference type="Gene3D" id="2.40.30.170">
    <property type="match status" value="1"/>
</dbReference>
<dbReference type="RefSeq" id="WP_112653005.1">
    <property type="nucleotide sequence ID" value="NZ_CP071879.1"/>
</dbReference>
<keyword evidence="2 6" id="KW-0812">Transmembrane</keyword>
<evidence type="ECO:0000256" key="5">
    <source>
        <dbReference type="SAM" id="Coils"/>
    </source>
</evidence>
<evidence type="ECO:0000256" key="6">
    <source>
        <dbReference type="SAM" id="Phobius"/>
    </source>
</evidence>
<keyword evidence="3 6" id="KW-1133">Transmembrane helix</keyword>
<dbReference type="InterPro" id="IPR050739">
    <property type="entry name" value="MFP"/>
</dbReference>
<organism evidence="8 9">
    <name type="scientific">Mucilaginibacter rubeus</name>
    <dbReference type="NCBI Taxonomy" id="2027860"/>
    <lineage>
        <taxon>Bacteria</taxon>
        <taxon>Pseudomonadati</taxon>
        <taxon>Bacteroidota</taxon>
        <taxon>Sphingobacteriia</taxon>
        <taxon>Sphingobacteriales</taxon>
        <taxon>Sphingobacteriaceae</taxon>
        <taxon>Mucilaginibacter</taxon>
    </lineage>
</organism>
<dbReference type="EMBL" id="CP043451">
    <property type="protein sequence ID" value="QEM06506.1"/>
    <property type="molecule type" value="Genomic_DNA"/>
</dbReference>
<dbReference type="PANTHER" id="PTHR30386">
    <property type="entry name" value="MEMBRANE FUSION SUBUNIT OF EMRAB-TOLC MULTIDRUG EFFLUX PUMP"/>
    <property type="match status" value="1"/>
</dbReference>
<keyword evidence="4 6" id="KW-0472">Membrane</keyword>
<evidence type="ECO:0000256" key="3">
    <source>
        <dbReference type="ARBA" id="ARBA00022989"/>
    </source>
</evidence>
<evidence type="ECO:0000313" key="8">
    <source>
        <dbReference type="EMBL" id="QEM06506.1"/>
    </source>
</evidence>
<feature type="transmembrane region" description="Helical" evidence="6">
    <location>
        <begin position="32"/>
        <end position="53"/>
    </location>
</feature>
<dbReference type="InterPro" id="IPR058982">
    <property type="entry name" value="Beta-barrel_AprE"/>
</dbReference>
<gene>
    <name evidence="8" type="ORF">DIU31_024420</name>
</gene>
<evidence type="ECO:0000313" key="9">
    <source>
        <dbReference type="Proteomes" id="UP000250557"/>
    </source>
</evidence>
<feature type="coiled-coil region" evidence="5">
    <location>
        <begin position="172"/>
        <end position="272"/>
    </location>
</feature>
<dbReference type="AlphaFoldDB" id="A0AAE6JIW3"/>
<evidence type="ECO:0000256" key="4">
    <source>
        <dbReference type="ARBA" id="ARBA00023136"/>
    </source>
</evidence>
<evidence type="ECO:0000259" key="7">
    <source>
        <dbReference type="Pfam" id="PF26002"/>
    </source>
</evidence>